<feature type="chain" id="PRO_5046124065" evidence="3">
    <location>
        <begin position="22"/>
        <end position="342"/>
    </location>
</feature>
<dbReference type="NCBIfam" id="TIGR02637">
    <property type="entry name" value="RhaS"/>
    <property type="match status" value="1"/>
</dbReference>
<keyword evidence="6" id="KW-1185">Reference proteome</keyword>
<evidence type="ECO:0000256" key="2">
    <source>
        <dbReference type="ARBA" id="ARBA00007639"/>
    </source>
</evidence>
<comment type="similarity">
    <text evidence="2">Belongs to the bacterial solute-binding protein 2 family.</text>
</comment>
<dbReference type="InterPro" id="IPR050555">
    <property type="entry name" value="Bact_Solute-Bind_Prot2"/>
</dbReference>
<protein>
    <submittedName>
        <fullName evidence="5">Rhamnose ABC transporter substrate-binding protein</fullName>
    </submittedName>
</protein>
<dbReference type="InterPro" id="IPR028082">
    <property type="entry name" value="Peripla_BP_I"/>
</dbReference>
<dbReference type="SUPFAM" id="SSF53822">
    <property type="entry name" value="Periplasmic binding protein-like I"/>
    <property type="match status" value="1"/>
</dbReference>
<organism evidence="5 6">
    <name type="scientific">Steroidobacter flavus</name>
    <dbReference type="NCBI Taxonomy" id="1842136"/>
    <lineage>
        <taxon>Bacteria</taxon>
        <taxon>Pseudomonadati</taxon>
        <taxon>Pseudomonadota</taxon>
        <taxon>Gammaproteobacteria</taxon>
        <taxon>Steroidobacterales</taxon>
        <taxon>Steroidobacteraceae</taxon>
        <taxon>Steroidobacter</taxon>
    </lineage>
</organism>
<dbReference type="InterPro" id="IPR013459">
    <property type="entry name" value="RhaS"/>
</dbReference>
<evidence type="ECO:0000259" key="4">
    <source>
        <dbReference type="Pfam" id="PF13407"/>
    </source>
</evidence>
<accession>A0ABV8SRC7</accession>
<evidence type="ECO:0000256" key="3">
    <source>
        <dbReference type="SAM" id="SignalP"/>
    </source>
</evidence>
<feature type="domain" description="Periplasmic binding protein" evidence="4">
    <location>
        <begin position="42"/>
        <end position="296"/>
    </location>
</feature>
<comment type="caution">
    <text evidence="5">The sequence shown here is derived from an EMBL/GenBank/DDBJ whole genome shotgun (WGS) entry which is preliminary data.</text>
</comment>
<dbReference type="PANTHER" id="PTHR30036:SF8">
    <property type="entry name" value="ABC-TYPE SUGAR TRANSPORT SYSTEM PERIPLASMIC COMPONENT-LIKE PROTEIN"/>
    <property type="match status" value="1"/>
</dbReference>
<feature type="signal peptide" evidence="3">
    <location>
        <begin position="1"/>
        <end position="21"/>
    </location>
</feature>
<evidence type="ECO:0000313" key="5">
    <source>
        <dbReference type="EMBL" id="MFC4309925.1"/>
    </source>
</evidence>
<dbReference type="PANTHER" id="PTHR30036">
    <property type="entry name" value="D-XYLOSE-BINDING PERIPLASMIC PROTEIN"/>
    <property type="match status" value="1"/>
</dbReference>
<comment type="subcellular location">
    <subcellularLocation>
        <location evidence="1">Periplasm</location>
    </subcellularLocation>
</comment>
<dbReference type="Gene3D" id="3.40.50.2300">
    <property type="match status" value="2"/>
</dbReference>
<name>A0ABV8SRC7_9GAMM</name>
<proteinExistence type="inferred from homology"/>
<dbReference type="InterPro" id="IPR025997">
    <property type="entry name" value="SBP_2_dom"/>
</dbReference>
<reference evidence="6" key="1">
    <citation type="journal article" date="2019" name="Int. J. Syst. Evol. Microbiol.">
        <title>The Global Catalogue of Microorganisms (GCM) 10K type strain sequencing project: providing services to taxonomists for standard genome sequencing and annotation.</title>
        <authorList>
            <consortium name="The Broad Institute Genomics Platform"/>
            <consortium name="The Broad Institute Genome Sequencing Center for Infectious Disease"/>
            <person name="Wu L."/>
            <person name="Ma J."/>
        </authorList>
    </citation>
    <scope>NUCLEOTIDE SEQUENCE [LARGE SCALE GENOMIC DNA]</scope>
    <source>
        <strain evidence="6">CGMCC 1.10759</strain>
    </source>
</reference>
<evidence type="ECO:0000313" key="6">
    <source>
        <dbReference type="Proteomes" id="UP001595904"/>
    </source>
</evidence>
<keyword evidence="3" id="KW-0732">Signal</keyword>
<sequence length="342" mass="35517">MGMLRRAMLVGAASLVAVVLAGCGERPQPSSEGKSGADKLRIGIVAKSLGNGFFDAVHKGADEAAATLGAEIIFTGPTTPTAEGQIETLNALIAQRVDAIAISANDPDALVPTLQRAMQRGIKVISYDSAVAKEGRSVHLAPSSDELIGQTVAQLASELAPESKGKVAVVSATPTSTNQNSWLAQMKQALPTYPGLEFVSVVYGDDVADKSYRETVALVKQHPDLAVIVSLSSVGIVAAAKAIEDQGLTGKVKVTGLGLPSELVGYVRKGVVPKFAIWNPIDLGYATTQVAAQLARDTKTDGGQEISLGRVGSVKFDGNGVGAMAKPFIYDQSNVEQFAAIF</sequence>
<gene>
    <name evidence="5" type="primary">rhaS</name>
    <name evidence="5" type="ORF">ACFPN2_12615</name>
</gene>
<dbReference type="RefSeq" id="WP_380596993.1">
    <property type="nucleotide sequence ID" value="NZ_JBHSDU010000003.1"/>
</dbReference>
<evidence type="ECO:0000256" key="1">
    <source>
        <dbReference type="ARBA" id="ARBA00004418"/>
    </source>
</evidence>
<dbReference type="EMBL" id="JBHSDU010000003">
    <property type="protein sequence ID" value="MFC4309925.1"/>
    <property type="molecule type" value="Genomic_DNA"/>
</dbReference>
<dbReference type="Pfam" id="PF13407">
    <property type="entry name" value="Peripla_BP_4"/>
    <property type="match status" value="1"/>
</dbReference>
<dbReference type="PROSITE" id="PS51257">
    <property type="entry name" value="PROKAR_LIPOPROTEIN"/>
    <property type="match status" value="1"/>
</dbReference>
<dbReference type="Proteomes" id="UP001595904">
    <property type="component" value="Unassembled WGS sequence"/>
</dbReference>